<feature type="domain" description="Centrosomal protein CEP104 Zn finger" evidence="2">
    <location>
        <begin position="233"/>
        <end position="290"/>
    </location>
</feature>
<dbReference type="OrthoDB" id="66599at2759"/>
<dbReference type="RefSeq" id="XP_002787414.1">
    <property type="nucleotide sequence ID" value="XM_002787368.1"/>
</dbReference>
<reference evidence="3 4" key="1">
    <citation type="submission" date="2008-07" db="EMBL/GenBank/DDBJ databases">
        <authorList>
            <person name="El-Sayed N."/>
            <person name="Caler E."/>
            <person name="Inman J."/>
            <person name="Amedeo P."/>
            <person name="Hass B."/>
            <person name="Wortman J."/>
        </authorList>
    </citation>
    <scope>NUCLEOTIDE SEQUENCE [LARGE SCALE GENOMIC DNA]</scope>
    <source>
        <strain evidence="4">ATCC 50983 / TXsc</strain>
    </source>
</reference>
<keyword evidence="4" id="KW-1185">Reference proteome</keyword>
<feature type="region of interest" description="Disordered" evidence="1">
    <location>
        <begin position="197"/>
        <end position="227"/>
    </location>
</feature>
<dbReference type="Pfam" id="PF21040">
    <property type="entry name" value="CEP104-like_TOG"/>
    <property type="match status" value="1"/>
</dbReference>
<dbReference type="InterPro" id="IPR052607">
    <property type="entry name" value="CEP104-like"/>
</dbReference>
<dbReference type="PANTHER" id="PTHR13371">
    <property type="entry name" value="GLYCINE-, GLUTAMATE-, THIENYLCYCLOHEXYLPIPERIDINE-BINDING PROTEIN"/>
    <property type="match status" value="1"/>
</dbReference>
<evidence type="ECO:0000313" key="4">
    <source>
        <dbReference type="Proteomes" id="UP000007800"/>
    </source>
</evidence>
<dbReference type="PANTHER" id="PTHR13371:SF0">
    <property type="entry name" value="CENTROSOMAL PROTEIN OF 104 KDA"/>
    <property type="match status" value="1"/>
</dbReference>
<protein>
    <recommendedName>
        <fullName evidence="2">Centrosomal protein CEP104 Zn finger domain-containing protein</fullName>
    </recommendedName>
</protein>
<sequence>MRLLQAAANSVFNEMVSTMPRGSRDLHTMLEPLMPALTDRLSDPNKRCQEATRNAILAIAVNVGPSFATHHVLKITSRRGGTRAATASSLLPNKALSARCDVLQAVIDTCGLMGTDGGASDHAHGNSSFTAPVLLSMAFDLLKQCPASEVRSSAVSLAAKVCSLVGRDAIKPFIKSIERQSQREAIESEIDRILHGRRASNSKSVGRTSGAQRRLQTNDSQPDSAKEPPAAVVCQFCGYSDPEFALQSDLLDFHYWRDCPSLTQCYGCGQVVELAGLAEHRAVECEASAQT</sequence>
<dbReference type="InterPro" id="IPR016024">
    <property type="entry name" value="ARM-type_fold"/>
</dbReference>
<accession>C5K8K3</accession>
<organism evidence="4">
    <name type="scientific">Perkinsus marinus (strain ATCC 50983 / TXsc)</name>
    <dbReference type="NCBI Taxonomy" id="423536"/>
    <lineage>
        <taxon>Eukaryota</taxon>
        <taxon>Sar</taxon>
        <taxon>Alveolata</taxon>
        <taxon>Perkinsozoa</taxon>
        <taxon>Perkinsea</taxon>
        <taxon>Perkinsida</taxon>
        <taxon>Perkinsidae</taxon>
        <taxon>Perkinsus</taxon>
    </lineage>
</organism>
<proteinExistence type="predicted"/>
<evidence type="ECO:0000313" key="3">
    <source>
        <dbReference type="EMBL" id="EER19210.1"/>
    </source>
</evidence>
<dbReference type="SUPFAM" id="SSF48371">
    <property type="entry name" value="ARM repeat"/>
    <property type="match status" value="1"/>
</dbReference>
<dbReference type="InterPro" id="IPR048738">
    <property type="entry name" value="CEP104_Znf"/>
</dbReference>
<dbReference type="Gene3D" id="1.25.10.10">
    <property type="entry name" value="Leucine-rich Repeat Variant"/>
    <property type="match status" value="1"/>
</dbReference>
<dbReference type="AlphaFoldDB" id="C5K8K3"/>
<dbReference type="InterPro" id="IPR011989">
    <property type="entry name" value="ARM-like"/>
</dbReference>
<dbReference type="GeneID" id="9039449"/>
<dbReference type="OMA" id="ECEASAQ"/>
<dbReference type="Pfam" id="PF21039">
    <property type="entry name" value="CEP104_ZnF"/>
    <property type="match status" value="1"/>
</dbReference>
<dbReference type="GO" id="GO:0005929">
    <property type="term" value="C:cilium"/>
    <property type="evidence" value="ECO:0007669"/>
    <property type="project" value="TreeGrafter"/>
</dbReference>
<evidence type="ECO:0000256" key="1">
    <source>
        <dbReference type="SAM" id="MobiDB-lite"/>
    </source>
</evidence>
<dbReference type="Proteomes" id="UP000007800">
    <property type="component" value="Unassembled WGS sequence"/>
</dbReference>
<evidence type="ECO:0000259" key="2">
    <source>
        <dbReference type="Pfam" id="PF21039"/>
    </source>
</evidence>
<dbReference type="EMBL" id="GG671131">
    <property type="protein sequence ID" value="EER19210.1"/>
    <property type="molecule type" value="Genomic_DNA"/>
</dbReference>
<gene>
    <name evidence="3" type="ORF">Pmar_PMAR028675</name>
</gene>
<name>C5K8K3_PERM5</name>
<dbReference type="InParanoid" id="C5K8K3"/>
<feature type="compositionally biased region" description="Polar residues" evidence="1">
    <location>
        <begin position="201"/>
        <end position="223"/>
    </location>
</feature>